<dbReference type="InterPro" id="IPR001845">
    <property type="entry name" value="HTH_ArsR_DNA-bd_dom"/>
</dbReference>
<sequence>MDPTDEVLADLQERVRRLEARLGADEGARPAPDAEPSAGTFWLLEALRAQGLAGAVAFGGTAADAEGGPVSWQITRSAEDLTGTDWAVSVPALAALGHPSRMQILQLVATGRARTAAELAHAEGLGTTGQIYHHLRQLVAGGWLRVTTRGQHQVPAERLVPLLVVLAATAGP</sequence>
<dbReference type="RefSeq" id="WP_210057304.1">
    <property type="nucleotide sequence ID" value="NZ_BAAAMH010000010.1"/>
</dbReference>
<reference evidence="2 3" key="1">
    <citation type="submission" date="2021-03" db="EMBL/GenBank/DDBJ databases">
        <title>Sequencing the genomes of 1000 actinobacteria strains.</title>
        <authorList>
            <person name="Klenk H.-P."/>
        </authorList>
    </citation>
    <scope>NUCLEOTIDE SEQUENCE [LARGE SCALE GENOMIC DNA]</scope>
    <source>
        <strain evidence="2 3">DSM 12936</strain>
    </source>
</reference>
<name>A0ABS4ZAJ9_9ACTN</name>
<dbReference type="Proteomes" id="UP000758168">
    <property type="component" value="Unassembled WGS sequence"/>
</dbReference>
<dbReference type="SMART" id="SM00418">
    <property type="entry name" value="HTH_ARSR"/>
    <property type="match status" value="1"/>
</dbReference>
<gene>
    <name evidence="2" type="ORF">JOF54_003003</name>
</gene>
<keyword evidence="3" id="KW-1185">Reference proteome</keyword>
<dbReference type="GO" id="GO:0003677">
    <property type="term" value="F:DNA binding"/>
    <property type="evidence" value="ECO:0007669"/>
    <property type="project" value="UniProtKB-KW"/>
</dbReference>
<keyword evidence="2" id="KW-0238">DNA-binding</keyword>
<evidence type="ECO:0000259" key="1">
    <source>
        <dbReference type="SMART" id="SM00418"/>
    </source>
</evidence>
<evidence type="ECO:0000313" key="3">
    <source>
        <dbReference type="Proteomes" id="UP000758168"/>
    </source>
</evidence>
<dbReference type="CDD" id="cd00090">
    <property type="entry name" value="HTH_ARSR"/>
    <property type="match status" value="1"/>
</dbReference>
<dbReference type="Gene3D" id="1.10.10.10">
    <property type="entry name" value="Winged helix-like DNA-binding domain superfamily/Winged helix DNA-binding domain"/>
    <property type="match status" value="1"/>
</dbReference>
<protein>
    <submittedName>
        <fullName evidence="2">DNA-binding transcriptional ArsR family regulator</fullName>
    </submittedName>
</protein>
<evidence type="ECO:0000313" key="2">
    <source>
        <dbReference type="EMBL" id="MBP2418081.1"/>
    </source>
</evidence>
<comment type="caution">
    <text evidence="2">The sequence shown here is derived from an EMBL/GenBank/DDBJ whole genome shotgun (WGS) entry which is preliminary data.</text>
</comment>
<dbReference type="InterPro" id="IPR011991">
    <property type="entry name" value="ArsR-like_HTH"/>
</dbReference>
<accession>A0ABS4ZAJ9</accession>
<proteinExistence type="predicted"/>
<dbReference type="SUPFAM" id="SSF46785">
    <property type="entry name" value="Winged helix' DNA-binding domain"/>
    <property type="match status" value="1"/>
</dbReference>
<dbReference type="EMBL" id="JAGIOB010000001">
    <property type="protein sequence ID" value="MBP2418081.1"/>
    <property type="molecule type" value="Genomic_DNA"/>
</dbReference>
<organism evidence="2 3">
    <name type="scientific">Microlunatus capsulatus</name>
    <dbReference type="NCBI Taxonomy" id="99117"/>
    <lineage>
        <taxon>Bacteria</taxon>
        <taxon>Bacillati</taxon>
        <taxon>Actinomycetota</taxon>
        <taxon>Actinomycetes</taxon>
        <taxon>Propionibacteriales</taxon>
        <taxon>Propionibacteriaceae</taxon>
        <taxon>Microlunatus</taxon>
    </lineage>
</organism>
<dbReference type="InterPro" id="IPR036388">
    <property type="entry name" value="WH-like_DNA-bd_sf"/>
</dbReference>
<feature type="domain" description="HTH arsR-type" evidence="1">
    <location>
        <begin position="91"/>
        <end position="165"/>
    </location>
</feature>
<dbReference type="InterPro" id="IPR036390">
    <property type="entry name" value="WH_DNA-bd_sf"/>
</dbReference>
<dbReference type="Pfam" id="PF12840">
    <property type="entry name" value="HTH_20"/>
    <property type="match status" value="1"/>
</dbReference>